<name>A0ACA9NM49_9GLOM</name>
<protein>
    <submittedName>
        <fullName evidence="1">10162_t:CDS:1</fullName>
    </submittedName>
</protein>
<keyword evidence="2" id="KW-1185">Reference proteome</keyword>
<sequence length="194" mass="22378">MTSEEIREAIDDRLKGEVKMNTMRYPQILRRYIDANWISSPGLPSFVIPIGPFQSKNQTMTTQGKLPAPPSFLSFMATNNKKNLLYIMEASLEEECKSMANLHRYVQEVLNRKFASLFVEIDTGKHEDQIIMFNTAQFVIAWYHESPISELQLHAHELYQKHFVGFGCVFFRGCAMLSLNLCVQTLISKLFSMK</sequence>
<evidence type="ECO:0000313" key="1">
    <source>
        <dbReference type="EMBL" id="CAG8653787.1"/>
    </source>
</evidence>
<dbReference type="Proteomes" id="UP000789525">
    <property type="component" value="Unassembled WGS sequence"/>
</dbReference>
<organism evidence="1 2">
    <name type="scientific">Acaulospora colombiana</name>
    <dbReference type="NCBI Taxonomy" id="27376"/>
    <lineage>
        <taxon>Eukaryota</taxon>
        <taxon>Fungi</taxon>
        <taxon>Fungi incertae sedis</taxon>
        <taxon>Mucoromycota</taxon>
        <taxon>Glomeromycotina</taxon>
        <taxon>Glomeromycetes</taxon>
        <taxon>Diversisporales</taxon>
        <taxon>Acaulosporaceae</taxon>
        <taxon>Acaulospora</taxon>
    </lineage>
</organism>
<comment type="caution">
    <text evidence="1">The sequence shown here is derived from an EMBL/GenBank/DDBJ whole genome shotgun (WGS) entry which is preliminary data.</text>
</comment>
<accession>A0ACA9NM49</accession>
<reference evidence="1" key="1">
    <citation type="submission" date="2021-06" db="EMBL/GenBank/DDBJ databases">
        <authorList>
            <person name="Kallberg Y."/>
            <person name="Tangrot J."/>
            <person name="Rosling A."/>
        </authorList>
    </citation>
    <scope>NUCLEOTIDE SEQUENCE</scope>
    <source>
        <strain evidence="1">CL356</strain>
    </source>
</reference>
<gene>
    <name evidence="1" type="ORF">ACOLOM_LOCUS8336</name>
</gene>
<evidence type="ECO:0000313" key="2">
    <source>
        <dbReference type="Proteomes" id="UP000789525"/>
    </source>
</evidence>
<proteinExistence type="predicted"/>
<dbReference type="EMBL" id="CAJVPT010021215">
    <property type="protein sequence ID" value="CAG8653787.1"/>
    <property type="molecule type" value="Genomic_DNA"/>
</dbReference>